<comment type="caution">
    <text evidence="1">The sequence shown here is derived from an EMBL/GenBank/DDBJ whole genome shotgun (WGS) entry which is preliminary data.</text>
</comment>
<accession>A0ABS8TN63</accession>
<reference evidence="1 2" key="1">
    <citation type="journal article" date="2021" name="BMC Genomics">
        <title>Datura genome reveals duplications of psychoactive alkaloid biosynthetic genes and high mutation rate following tissue culture.</title>
        <authorList>
            <person name="Rajewski A."/>
            <person name="Carter-House D."/>
            <person name="Stajich J."/>
            <person name="Litt A."/>
        </authorList>
    </citation>
    <scope>NUCLEOTIDE SEQUENCE [LARGE SCALE GENOMIC DNA]</scope>
    <source>
        <strain evidence="1">AR-01</strain>
    </source>
</reference>
<evidence type="ECO:0000313" key="1">
    <source>
        <dbReference type="EMBL" id="MCD7471969.1"/>
    </source>
</evidence>
<protein>
    <submittedName>
        <fullName evidence="1">Uncharacterized protein</fullName>
    </submittedName>
</protein>
<evidence type="ECO:0000313" key="2">
    <source>
        <dbReference type="Proteomes" id="UP000823775"/>
    </source>
</evidence>
<dbReference type="EMBL" id="JACEIK010001751">
    <property type="protein sequence ID" value="MCD7471969.1"/>
    <property type="molecule type" value="Genomic_DNA"/>
</dbReference>
<name>A0ABS8TN63_DATST</name>
<keyword evidence="2" id="KW-1185">Reference proteome</keyword>
<proteinExistence type="predicted"/>
<organism evidence="1 2">
    <name type="scientific">Datura stramonium</name>
    <name type="common">Jimsonweed</name>
    <name type="synonym">Common thornapple</name>
    <dbReference type="NCBI Taxonomy" id="4076"/>
    <lineage>
        <taxon>Eukaryota</taxon>
        <taxon>Viridiplantae</taxon>
        <taxon>Streptophyta</taxon>
        <taxon>Embryophyta</taxon>
        <taxon>Tracheophyta</taxon>
        <taxon>Spermatophyta</taxon>
        <taxon>Magnoliopsida</taxon>
        <taxon>eudicotyledons</taxon>
        <taxon>Gunneridae</taxon>
        <taxon>Pentapetalae</taxon>
        <taxon>asterids</taxon>
        <taxon>lamiids</taxon>
        <taxon>Solanales</taxon>
        <taxon>Solanaceae</taxon>
        <taxon>Solanoideae</taxon>
        <taxon>Datureae</taxon>
        <taxon>Datura</taxon>
    </lineage>
</organism>
<gene>
    <name evidence="1" type="ORF">HAX54_012789</name>
</gene>
<dbReference type="Proteomes" id="UP000823775">
    <property type="component" value="Unassembled WGS sequence"/>
</dbReference>
<sequence>MIIGEVKHYNFSDLQAISYSKTVMEIQETLLGRLFHGTIVEGSEKQPALVKTWDYLMSLKESMFTVYINFVYVREIDIFGWDEGMKVELNLQISWHGCMRRGL</sequence>